<dbReference type="InterPro" id="IPR003008">
    <property type="entry name" value="Tubulin_FtsZ_GTPase"/>
</dbReference>
<evidence type="ECO:0000256" key="5">
    <source>
        <dbReference type="ARBA" id="ARBA00023134"/>
    </source>
</evidence>
<keyword evidence="9" id="KW-1185">Reference proteome</keyword>
<evidence type="ECO:0000313" key="8">
    <source>
        <dbReference type="EMBL" id="KAF7259246.1"/>
    </source>
</evidence>
<gene>
    <name evidence="8" type="ORF">EG68_03079</name>
</gene>
<comment type="caution">
    <text evidence="8">The sequence shown here is derived from an EMBL/GenBank/DDBJ whole genome shotgun (WGS) entry which is preliminary data.</text>
</comment>
<dbReference type="AlphaFoldDB" id="A0A8S9Z165"/>
<comment type="similarity">
    <text evidence="1">Belongs to the tubulin family.</text>
</comment>
<dbReference type="PRINTS" id="PR01162">
    <property type="entry name" value="ALPHATUBULIN"/>
</dbReference>
<dbReference type="InterPro" id="IPR000217">
    <property type="entry name" value="Tubulin"/>
</dbReference>
<dbReference type="EMBL" id="JTDE01001294">
    <property type="protein sequence ID" value="KAF7259246.1"/>
    <property type="molecule type" value="Genomic_DNA"/>
</dbReference>
<evidence type="ECO:0000256" key="3">
    <source>
        <dbReference type="ARBA" id="ARBA00022741"/>
    </source>
</evidence>
<dbReference type="GO" id="GO:0005525">
    <property type="term" value="F:GTP binding"/>
    <property type="evidence" value="ECO:0007669"/>
    <property type="project" value="UniProtKB-KW"/>
</dbReference>
<organism evidence="8 9">
    <name type="scientific">Paragonimus skrjabini miyazakii</name>
    <dbReference type="NCBI Taxonomy" id="59628"/>
    <lineage>
        <taxon>Eukaryota</taxon>
        <taxon>Metazoa</taxon>
        <taxon>Spiralia</taxon>
        <taxon>Lophotrochozoa</taxon>
        <taxon>Platyhelminthes</taxon>
        <taxon>Trematoda</taxon>
        <taxon>Digenea</taxon>
        <taxon>Plagiorchiida</taxon>
        <taxon>Troglotremata</taxon>
        <taxon>Troglotrematidae</taxon>
        <taxon>Paragonimus</taxon>
    </lineage>
</organism>
<comment type="catalytic activity">
    <reaction evidence="6">
        <text>GTP + H2O = GDP + phosphate + H(+)</text>
        <dbReference type="Rhea" id="RHEA:19669"/>
        <dbReference type="ChEBI" id="CHEBI:15377"/>
        <dbReference type="ChEBI" id="CHEBI:15378"/>
        <dbReference type="ChEBI" id="CHEBI:37565"/>
        <dbReference type="ChEBI" id="CHEBI:43474"/>
        <dbReference type="ChEBI" id="CHEBI:58189"/>
    </reaction>
    <physiologicalReaction direction="left-to-right" evidence="6">
        <dbReference type="Rhea" id="RHEA:19670"/>
    </physiologicalReaction>
</comment>
<evidence type="ECO:0000259" key="7">
    <source>
        <dbReference type="SMART" id="SM00864"/>
    </source>
</evidence>
<keyword evidence="2" id="KW-0493">Microtubule</keyword>
<keyword evidence="4" id="KW-0378">Hydrolase</keyword>
<dbReference type="GO" id="GO:0016787">
    <property type="term" value="F:hydrolase activity"/>
    <property type="evidence" value="ECO:0007669"/>
    <property type="project" value="UniProtKB-KW"/>
</dbReference>
<dbReference type="PRINTS" id="PR01161">
    <property type="entry name" value="TUBULIN"/>
</dbReference>
<evidence type="ECO:0000256" key="2">
    <source>
        <dbReference type="ARBA" id="ARBA00022701"/>
    </source>
</evidence>
<name>A0A8S9Z165_9TREM</name>
<dbReference type="SUPFAM" id="SSF52490">
    <property type="entry name" value="Tubulin nucleotide-binding domain-like"/>
    <property type="match status" value="1"/>
</dbReference>
<reference evidence="8" key="1">
    <citation type="submission" date="2019-07" db="EMBL/GenBank/DDBJ databases">
        <title>Annotation for the trematode Paragonimus miyazaki's.</title>
        <authorList>
            <person name="Choi Y.-J."/>
        </authorList>
    </citation>
    <scope>NUCLEOTIDE SEQUENCE</scope>
    <source>
        <strain evidence="8">Japan</strain>
    </source>
</reference>
<evidence type="ECO:0000256" key="6">
    <source>
        <dbReference type="ARBA" id="ARBA00049117"/>
    </source>
</evidence>
<dbReference type="InterPro" id="IPR036525">
    <property type="entry name" value="Tubulin/FtsZ_GTPase_sf"/>
</dbReference>
<dbReference type="GO" id="GO:0007017">
    <property type="term" value="P:microtubule-based process"/>
    <property type="evidence" value="ECO:0007669"/>
    <property type="project" value="InterPro"/>
</dbReference>
<dbReference type="SMART" id="SM00864">
    <property type="entry name" value="Tubulin"/>
    <property type="match status" value="1"/>
</dbReference>
<dbReference type="PANTHER" id="PTHR11588">
    <property type="entry name" value="TUBULIN"/>
    <property type="match status" value="1"/>
</dbReference>
<accession>A0A8S9Z165</accession>
<evidence type="ECO:0000313" key="9">
    <source>
        <dbReference type="Proteomes" id="UP000822476"/>
    </source>
</evidence>
<evidence type="ECO:0000256" key="1">
    <source>
        <dbReference type="ARBA" id="ARBA00009636"/>
    </source>
</evidence>
<proteinExistence type="inferred from homology"/>
<dbReference type="GO" id="GO:0005200">
    <property type="term" value="F:structural constituent of cytoskeleton"/>
    <property type="evidence" value="ECO:0007669"/>
    <property type="project" value="InterPro"/>
</dbReference>
<dbReference type="InterPro" id="IPR002452">
    <property type="entry name" value="Alpha_tubulin"/>
</dbReference>
<sequence>MPDGEIINCFIGQCGTQMSFACWELFCMEHGIRPDGTMFTVEEGAGDTGTPDPASSFFQETADKHYVPRTIIMDTEPTVVDEIRTGVYRTLFNFGSLVTGLEDAASNFARGHYSCAGKIIPKTLQCLRKEVERSDNLQAIFVYHSFGGGTGTGTTCKLMEAIDCEYTKTPKIELTVYPGNEMTSSVVEPYNAVLCSHTADETSDVTVLVDNQALVRICTDQLKMDRPMFSNLNRIVAQVISQSV</sequence>
<evidence type="ECO:0000256" key="4">
    <source>
        <dbReference type="ARBA" id="ARBA00022801"/>
    </source>
</evidence>
<dbReference type="Pfam" id="PF00091">
    <property type="entry name" value="Tubulin"/>
    <property type="match status" value="1"/>
</dbReference>
<dbReference type="OrthoDB" id="6257981at2759"/>
<feature type="domain" description="Tubulin/FtsZ GTPase" evidence="7">
    <location>
        <begin position="54"/>
        <end position="243"/>
    </location>
</feature>
<dbReference type="Proteomes" id="UP000822476">
    <property type="component" value="Unassembled WGS sequence"/>
</dbReference>
<keyword evidence="5" id="KW-0342">GTP-binding</keyword>
<keyword evidence="3" id="KW-0547">Nucleotide-binding</keyword>
<dbReference type="GO" id="GO:0005874">
    <property type="term" value="C:microtubule"/>
    <property type="evidence" value="ECO:0007669"/>
    <property type="project" value="UniProtKB-KW"/>
</dbReference>
<protein>
    <recommendedName>
        <fullName evidence="7">Tubulin/FtsZ GTPase domain-containing protein</fullName>
    </recommendedName>
</protein>
<dbReference type="Gene3D" id="3.40.50.1440">
    <property type="entry name" value="Tubulin/FtsZ, GTPase domain"/>
    <property type="match status" value="1"/>
</dbReference>